<protein>
    <submittedName>
        <fullName evidence="1">Uncharacterized protein</fullName>
    </submittedName>
</protein>
<dbReference type="EMBL" id="MU853240">
    <property type="protein sequence ID" value="KAK4120297.1"/>
    <property type="molecule type" value="Genomic_DNA"/>
</dbReference>
<sequence>MSLSRVPLHGNRCLCFGCFSLFSAAVVPPSRMMATSMGFSRDLNEAPANLSLKDESFFFWTRFPGHFAADLGPEPGVAQHSLCLQTALSMDGHGLCSSLLP</sequence>
<organism evidence="1 2">
    <name type="scientific">Parathielavia appendiculata</name>
    <dbReference type="NCBI Taxonomy" id="2587402"/>
    <lineage>
        <taxon>Eukaryota</taxon>
        <taxon>Fungi</taxon>
        <taxon>Dikarya</taxon>
        <taxon>Ascomycota</taxon>
        <taxon>Pezizomycotina</taxon>
        <taxon>Sordariomycetes</taxon>
        <taxon>Sordariomycetidae</taxon>
        <taxon>Sordariales</taxon>
        <taxon>Chaetomiaceae</taxon>
        <taxon>Parathielavia</taxon>
    </lineage>
</organism>
<evidence type="ECO:0000313" key="2">
    <source>
        <dbReference type="Proteomes" id="UP001302602"/>
    </source>
</evidence>
<evidence type="ECO:0000313" key="1">
    <source>
        <dbReference type="EMBL" id="KAK4120297.1"/>
    </source>
</evidence>
<name>A0AAN6TT99_9PEZI</name>
<gene>
    <name evidence="1" type="ORF">N657DRAFT_166236</name>
</gene>
<dbReference type="RefSeq" id="XP_062644068.1">
    <property type="nucleotide sequence ID" value="XM_062786053.1"/>
</dbReference>
<proteinExistence type="predicted"/>
<keyword evidence="2" id="KW-1185">Reference proteome</keyword>
<reference evidence="1" key="1">
    <citation type="journal article" date="2023" name="Mol. Phylogenet. Evol.">
        <title>Genome-scale phylogeny and comparative genomics of the fungal order Sordariales.</title>
        <authorList>
            <person name="Hensen N."/>
            <person name="Bonometti L."/>
            <person name="Westerberg I."/>
            <person name="Brannstrom I.O."/>
            <person name="Guillou S."/>
            <person name="Cros-Aarteil S."/>
            <person name="Calhoun S."/>
            <person name="Haridas S."/>
            <person name="Kuo A."/>
            <person name="Mondo S."/>
            <person name="Pangilinan J."/>
            <person name="Riley R."/>
            <person name="LaButti K."/>
            <person name="Andreopoulos B."/>
            <person name="Lipzen A."/>
            <person name="Chen C."/>
            <person name="Yan M."/>
            <person name="Daum C."/>
            <person name="Ng V."/>
            <person name="Clum A."/>
            <person name="Steindorff A."/>
            <person name="Ohm R.A."/>
            <person name="Martin F."/>
            <person name="Silar P."/>
            <person name="Natvig D.O."/>
            <person name="Lalanne C."/>
            <person name="Gautier V."/>
            <person name="Ament-Velasquez S.L."/>
            <person name="Kruys A."/>
            <person name="Hutchinson M.I."/>
            <person name="Powell A.J."/>
            <person name="Barry K."/>
            <person name="Miller A.N."/>
            <person name="Grigoriev I.V."/>
            <person name="Debuchy R."/>
            <person name="Gladieux P."/>
            <person name="Hiltunen Thoren M."/>
            <person name="Johannesson H."/>
        </authorList>
    </citation>
    <scope>NUCLEOTIDE SEQUENCE</scope>
    <source>
        <strain evidence="1">CBS 731.68</strain>
    </source>
</reference>
<dbReference type="Proteomes" id="UP001302602">
    <property type="component" value="Unassembled WGS sequence"/>
</dbReference>
<comment type="caution">
    <text evidence="1">The sequence shown here is derived from an EMBL/GenBank/DDBJ whole genome shotgun (WGS) entry which is preliminary data.</text>
</comment>
<dbReference type="GeneID" id="87822819"/>
<reference evidence="1" key="2">
    <citation type="submission" date="2023-05" db="EMBL/GenBank/DDBJ databases">
        <authorList>
            <consortium name="Lawrence Berkeley National Laboratory"/>
            <person name="Steindorff A."/>
            <person name="Hensen N."/>
            <person name="Bonometti L."/>
            <person name="Westerberg I."/>
            <person name="Brannstrom I.O."/>
            <person name="Guillou S."/>
            <person name="Cros-Aarteil S."/>
            <person name="Calhoun S."/>
            <person name="Haridas S."/>
            <person name="Kuo A."/>
            <person name="Mondo S."/>
            <person name="Pangilinan J."/>
            <person name="Riley R."/>
            <person name="Labutti K."/>
            <person name="Andreopoulos B."/>
            <person name="Lipzen A."/>
            <person name="Chen C."/>
            <person name="Yanf M."/>
            <person name="Daum C."/>
            <person name="Ng V."/>
            <person name="Clum A."/>
            <person name="Ohm R."/>
            <person name="Martin F."/>
            <person name="Silar P."/>
            <person name="Natvig D."/>
            <person name="Lalanne C."/>
            <person name="Gautier V."/>
            <person name="Ament-Velasquez S.L."/>
            <person name="Kruys A."/>
            <person name="Hutchinson M.I."/>
            <person name="Powell A.J."/>
            <person name="Barry K."/>
            <person name="Miller A.N."/>
            <person name="Grigoriev I.V."/>
            <person name="Debuchy R."/>
            <person name="Gladieux P."/>
            <person name="Thoren M.H."/>
            <person name="Johannesson H."/>
        </authorList>
    </citation>
    <scope>NUCLEOTIDE SEQUENCE</scope>
    <source>
        <strain evidence="1">CBS 731.68</strain>
    </source>
</reference>
<accession>A0AAN6TT99</accession>
<dbReference type="AlphaFoldDB" id="A0AAN6TT99"/>